<dbReference type="EMBL" id="CAAHFH010000001">
    <property type="protein sequence ID" value="VGO19088.1"/>
    <property type="molecule type" value="Genomic_DNA"/>
</dbReference>
<evidence type="ECO:0000256" key="1">
    <source>
        <dbReference type="ARBA" id="ARBA00023015"/>
    </source>
</evidence>
<evidence type="ECO:0000313" key="7">
    <source>
        <dbReference type="Proteomes" id="UP000346198"/>
    </source>
</evidence>
<evidence type="ECO:0000256" key="3">
    <source>
        <dbReference type="ARBA" id="ARBA00023163"/>
    </source>
</evidence>
<dbReference type="Pfam" id="PF01614">
    <property type="entry name" value="IclR_C"/>
    <property type="match status" value="1"/>
</dbReference>
<feature type="domain" description="IclR-ED" evidence="5">
    <location>
        <begin position="64"/>
        <end position="229"/>
    </location>
</feature>
<dbReference type="PROSITE" id="PS51077">
    <property type="entry name" value="HTH_ICLR"/>
    <property type="match status" value="1"/>
</dbReference>
<accession>A0A6C2UG43</accession>
<dbReference type="InterPro" id="IPR014757">
    <property type="entry name" value="Tscrpt_reg_IclR_C"/>
</dbReference>
<dbReference type="RefSeq" id="WP_136060516.1">
    <property type="nucleotide sequence ID" value="NZ_CAAHFH010000001.1"/>
</dbReference>
<dbReference type="GO" id="GO:0003677">
    <property type="term" value="F:DNA binding"/>
    <property type="evidence" value="ECO:0007669"/>
    <property type="project" value="UniProtKB-KW"/>
</dbReference>
<dbReference type="AlphaFoldDB" id="A0A6C2UG43"/>
<sequence length="229" mass="25866">MDRSTSLIKALDILSVLARQTERTTLPALIETMNLPRSTVVRVLNTLIEYGLVEKKDKQLCCTPAFNDWAQINRYGHFKTRYRKTLETLHCEIGELVLIGIQEGNGVVHVDYIESDHQIRVAPAPVTRHNLRHNALGKLVLSKRPDLAEEWSRECPDFAKELESIRRTGVAWNREESVPGMIALACYGFSEAPTEPMIAVAWPVMRFSEEKGAAAIKTIQSITEPPIFQ</sequence>
<dbReference type="GO" id="GO:0045892">
    <property type="term" value="P:negative regulation of DNA-templated transcription"/>
    <property type="evidence" value="ECO:0007669"/>
    <property type="project" value="TreeGrafter"/>
</dbReference>
<keyword evidence="7" id="KW-1185">Reference proteome</keyword>
<dbReference type="Gene3D" id="3.30.450.40">
    <property type="match status" value="1"/>
</dbReference>
<evidence type="ECO:0000259" key="5">
    <source>
        <dbReference type="PROSITE" id="PS51078"/>
    </source>
</evidence>
<evidence type="ECO:0000256" key="2">
    <source>
        <dbReference type="ARBA" id="ARBA00023125"/>
    </source>
</evidence>
<dbReference type="PROSITE" id="PS51078">
    <property type="entry name" value="ICLR_ED"/>
    <property type="match status" value="1"/>
</dbReference>
<proteinExistence type="predicted"/>
<dbReference type="PANTHER" id="PTHR30136">
    <property type="entry name" value="HELIX-TURN-HELIX TRANSCRIPTIONAL REGULATOR, ICLR FAMILY"/>
    <property type="match status" value="1"/>
</dbReference>
<dbReference type="SUPFAM" id="SSF55781">
    <property type="entry name" value="GAF domain-like"/>
    <property type="match status" value="1"/>
</dbReference>
<dbReference type="Pfam" id="PF09339">
    <property type="entry name" value="HTH_IclR"/>
    <property type="match status" value="1"/>
</dbReference>
<dbReference type="InterPro" id="IPR036390">
    <property type="entry name" value="WH_DNA-bd_sf"/>
</dbReference>
<keyword evidence="2" id="KW-0238">DNA-binding</keyword>
<dbReference type="InterPro" id="IPR029016">
    <property type="entry name" value="GAF-like_dom_sf"/>
</dbReference>
<evidence type="ECO:0000259" key="4">
    <source>
        <dbReference type="PROSITE" id="PS51077"/>
    </source>
</evidence>
<gene>
    <name evidence="6" type="primary">srpS</name>
    <name evidence="6" type="ORF">SCARR_01144</name>
</gene>
<keyword evidence="1" id="KW-0805">Transcription regulation</keyword>
<dbReference type="InterPro" id="IPR005471">
    <property type="entry name" value="Tscrpt_reg_IclR_N"/>
</dbReference>
<protein>
    <submittedName>
        <fullName evidence="6">HTH-type transcriptional regulator SrpS</fullName>
    </submittedName>
</protein>
<feature type="domain" description="HTH iclR-type" evidence="4">
    <location>
        <begin position="4"/>
        <end position="64"/>
    </location>
</feature>
<dbReference type="Proteomes" id="UP000346198">
    <property type="component" value="Unassembled WGS sequence"/>
</dbReference>
<dbReference type="Gene3D" id="1.10.10.10">
    <property type="entry name" value="Winged helix-like DNA-binding domain superfamily/Winged helix DNA-binding domain"/>
    <property type="match status" value="1"/>
</dbReference>
<reference evidence="6 7" key="1">
    <citation type="submission" date="2019-04" db="EMBL/GenBank/DDBJ databases">
        <authorList>
            <person name="Van Vliet M D."/>
        </authorList>
    </citation>
    <scope>NUCLEOTIDE SEQUENCE [LARGE SCALE GENOMIC DNA]</scope>
    <source>
        <strain evidence="6 7">F21</strain>
    </source>
</reference>
<evidence type="ECO:0000313" key="6">
    <source>
        <dbReference type="EMBL" id="VGO19088.1"/>
    </source>
</evidence>
<organism evidence="6 7">
    <name type="scientific">Pontiella sulfatireligans</name>
    <dbReference type="NCBI Taxonomy" id="2750658"/>
    <lineage>
        <taxon>Bacteria</taxon>
        <taxon>Pseudomonadati</taxon>
        <taxon>Kiritimatiellota</taxon>
        <taxon>Kiritimatiellia</taxon>
        <taxon>Kiritimatiellales</taxon>
        <taxon>Pontiellaceae</taxon>
        <taxon>Pontiella</taxon>
    </lineage>
</organism>
<name>A0A6C2UG43_9BACT</name>
<dbReference type="SUPFAM" id="SSF46785">
    <property type="entry name" value="Winged helix' DNA-binding domain"/>
    <property type="match status" value="1"/>
</dbReference>
<dbReference type="PANTHER" id="PTHR30136:SF35">
    <property type="entry name" value="HTH-TYPE TRANSCRIPTIONAL REGULATOR RV1719"/>
    <property type="match status" value="1"/>
</dbReference>
<keyword evidence="3" id="KW-0804">Transcription</keyword>
<dbReference type="GO" id="GO:0003700">
    <property type="term" value="F:DNA-binding transcription factor activity"/>
    <property type="evidence" value="ECO:0007669"/>
    <property type="project" value="TreeGrafter"/>
</dbReference>
<dbReference type="InterPro" id="IPR050707">
    <property type="entry name" value="HTH_MetabolicPath_Reg"/>
</dbReference>
<dbReference type="InterPro" id="IPR036388">
    <property type="entry name" value="WH-like_DNA-bd_sf"/>
</dbReference>